<proteinExistence type="predicted"/>
<protein>
    <submittedName>
        <fullName evidence="3">Mg(2+) transporter</fullName>
    </submittedName>
</protein>
<evidence type="ECO:0000313" key="3">
    <source>
        <dbReference type="EMBL" id="KAF9883524.1"/>
    </source>
</evidence>
<name>A0AAD4CBQ4_ASPNN</name>
<dbReference type="AlphaFoldDB" id="A0AAD4CBQ4"/>
<dbReference type="PANTHER" id="PTHR39142">
    <property type="entry name" value="MID1P"/>
    <property type="match status" value="1"/>
</dbReference>
<feature type="compositionally biased region" description="Polar residues" evidence="1">
    <location>
        <begin position="486"/>
        <end position="502"/>
    </location>
</feature>
<dbReference type="GO" id="GO:0005262">
    <property type="term" value="F:calcium channel activity"/>
    <property type="evidence" value="ECO:0007669"/>
    <property type="project" value="InterPro"/>
</dbReference>
<sequence>MRPKISHLHFGATVSAIALYCVISLADSSQGFADTTDLASLPSENQSNLAISNEGSQLIDFPLGSYNGLVIEKADDDTGEARGLDLVRRAPNGAPALDNNQYKDGGVKRGETQWWYVPKEVVDGKRANDSSDGQKNDVSKRWKPLYLSLTACSKPDPGKTGSDQKIPQLELYVSTSDKLQKPGPGGDSSNQALHTAEQGYVGINVQAEGDVYIGVTAPNSTEYSGSYTYQIAVSIDSLFHKVEHEEFLFLVDADTHTALLTSDNLTASQFGVKGDKELMNMTTPFTIFANNVNNTATDGLQRSYCALKNLAQIRKGDQNIQTGMTTRGLNNRPKQQFYLKGLNKTSTYTGILARDDSSVKLGNGIVGGGGTVYMPRNFNTKTEDNCAVLYDLSFCSEVAYAVPSNPNMEVDKLRTLYDDHAASLYKNFTYSLDQVQCNTSNETRYSLAVDCNQCATAYKQWLCAVTIPRCADFSNPAEFLHPRNVGQSFDNNTQPSTNNTQKGHPAFSKSRNPLIDSQINPGPYKEILPCQDVCYNLVKKCPSVLGFQCPEGRWLDWSYGKRDGDGNITCSYLGAAYFLSHGESLYQTSSPLYYAWTILSISTLWLIL</sequence>
<organism evidence="3 4">
    <name type="scientific">Aspergillus nanangensis</name>
    <dbReference type="NCBI Taxonomy" id="2582783"/>
    <lineage>
        <taxon>Eukaryota</taxon>
        <taxon>Fungi</taxon>
        <taxon>Dikarya</taxon>
        <taxon>Ascomycota</taxon>
        <taxon>Pezizomycotina</taxon>
        <taxon>Eurotiomycetes</taxon>
        <taxon>Eurotiomycetidae</taxon>
        <taxon>Eurotiales</taxon>
        <taxon>Aspergillaceae</taxon>
        <taxon>Aspergillus</taxon>
        <taxon>Aspergillus subgen. Circumdati</taxon>
    </lineage>
</organism>
<feature type="region of interest" description="Disordered" evidence="1">
    <location>
        <begin position="486"/>
        <end position="513"/>
    </location>
</feature>
<keyword evidence="4" id="KW-1185">Reference proteome</keyword>
<gene>
    <name evidence="3" type="primary">ALR1_2</name>
    <name evidence="3" type="ORF">FE257_003399</name>
</gene>
<dbReference type="EMBL" id="VCAU01000161">
    <property type="protein sequence ID" value="KAF9883524.1"/>
    <property type="molecule type" value="Genomic_DNA"/>
</dbReference>
<dbReference type="PANTHER" id="PTHR39142:SF1">
    <property type="entry name" value="AEL197CP"/>
    <property type="match status" value="1"/>
</dbReference>
<dbReference type="Pfam" id="PF12929">
    <property type="entry name" value="Mid1"/>
    <property type="match status" value="1"/>
</dbReference>
<dbReference type="InterPro" id="IPR024338">
    <property type="entry name" value="MID1/Yam8"/>
</dbReference>
<comment type="caution">
    <text evidence="3">The sequence shown here is derived from an EMBL/GenBank/DDBJ whole genome shotgun (WGS) entry which is preliminary data.</text>
</comment>
<feature type="chain" id="PRO_5042060617" evidence="2">
    <location>
        <begin position="27"/>
        <end position="608"/>
    </location>
</feature>
<reference evidence="3" key="2">
    <citation type="submission" date="2020-02" db="EMBL/GenBank/DDBJ databases">
        <authorList>
            <person name="Gilchrist C.L.M."/>
            <person name="Chooi Y.-H."/>
        </authorList>
    </citation>
    <scope>NUCLEOTIDE SEQUENCE</scope>
    <source>
        <strain evidence="3">MST-FP2251</strain>
    </source>
</reference>
<keyword evidence="2" id="KW-0732">Signal</keyword>
<dbReference type="GO" id="GO:0098703">
    <property type="term" value="P:calcium ion import across plasma membrane"/>
    <property type="evidence" value="ECO:0007669"/>
    <property type="project" value="InterPro"/>
</dbReference>
<evidence type="ECO:0000256" key="1">
    <source>
        <dbReference type="SAM" id="MobiDB-lite"/>
    </source>
</evidence>
<evidence type="ECO:0000256" key="2">
    <source>
        <dbReference type="SAM" id="SignalP"/>
    </source>
</evidence>
<accession>A0AAD4CBQ4</accession>
<reference evidence="3" key="1">
    <citation type="journal article" date="2019" name="Beilstein J. Org. Chem.">
        <title>Nanangenines: drimane sesquiterpenoids as the dominant metabolite cohort of a novel Australian fungus, Aspergillus nanangensis.</title>
        <authorList>
            <person name="Lacey H.J."/>
            <person name="Gilchrist C.L.M."/>
            <person name="Crombie A."/>
            <person name="Kalaitzis J.A."/>
            <person name="Vuong D."/>
            <person name="Rutledge P.J."/>
            <person name="Turner P."/>
            <person name="Pitt J.I."/>
            <person name="Lacey E."/>
            <person name="Chooi Y.H."/>
            <person name="Piggott A.M."/>
        </authorList>
    </citation>
    <scope>NUCLEOTIDE SEQUENCE</scope>
    <source>
        <strain evidence="3">MST-FP2251</strain>
    </source>
</reference>
<feature type="signal peptide" evidence="2">
    <location>
        <begin position="1"/>
        <end position="26"/>
    </location>
</feature>
<evidence type="ECO:0000313" key="4">
    <source>
        <dbReference type="Proteomes" id="UP001194746"/>
    </source>
</evidence>
<dbReference type="Proteomes" id="UP001194746">
    <property type="component" value="Unassembled WGS sequence"/>
</dbReference>